<keyword evidence="2" id="KW-1185">Reference proteome</keyword>
<evidence type="ECO:0000313" key="2">
    <source>
        <dbReference type="Proteomes" id="UP001234178"/>
    </source>
</evidence>
<comment type="caution">
    <text evidence="1">The sequence shown here is derived from an EMBL/GenBank/DDBJ whole genome shotgun (WGS) entry which is preliminary data.</text>
</comment>
<dbReference type="Proteomes" id="UP001234178">
    <property type="component" value="Unassembled WGS sequence"/>
</dbReference>
<accession>A0ABR0B0L9</accession>
<protein>
    <submittedName>
        <fullName evidence="1">Uncharacterized protein</fullName>
    </submittedName>
</protein>
<organism evidence="1 2">
    <name type="scientific">Daphnia magna</name>
    <dbReference type="NCBI Taxonomy" id="35525"/>
    <lineage>
        <taxon>Eukaryota</taxon>
        <taxon>Metazoa</taxon>
        <taxon>Ecdysozoa</taxon>
        <taxon>Arthropoda</taxon>
        <taxon>Crustacea</taxon>
        <taxon>Branchiopoda</taxon>
        <taxon>Diplostraca</taxon>
        <taxon>Cladocera</taxon>
        <taxon>Anomopoda</taxon>
        <taxon>Daphniidae</taxon>
        <taxon>Daphnia</taxon>
    </lineage>
</organism>
<name>A0ABR0B0L9_9CRUS</name>
<dbReference type="EMBL" id="JAOYFB010000039">
    <property type="protein sequence ID" value="KAK4030933.1"/>
    <property type="molecule type" value="Genomic_DNA"/>
</dbReference>
<proteinExistence type="predicted"/>
<evidence type="ECO:0000313" key="1">
    <source>
        <dbReference type="EMBL" id="KAK4030933.1"/>
    </source>
</evidence>
<sequence>MMKTDHENQQSLQSQSPNEIRTRDLLLTRQALCPLSHATIGRRYCRGYLRPHGLVVTSGASVSAIDRNSTRDVRQSCQQIFLPVAAVYSQRYSSVLHGGDGELVCALVVRRRGLLGASESRRPNRPTCLKLLGYEATAPAV</sequence>
<gene>
    <name evidence="1" type="ORF">OUZ56_024350</name>
</gene>
<reference evidence="1 2" key="1">
    <citation type="journal article" date="2023" name="Nucleic Acids Res.">
        <title>The hologenome of Daphnia magna reveals possible DNA methylation and microbiome-mediated evolution of the host genome.</title>
        <authorList>
            <person name="Chaturvedi A."/>
            <person name="Li X."/>
            <person name="Dhandapani V."/>
            <person name="Marshall H."/>
            <person name="Kissane S."/>
            <person name="Cuenca-Cambronero M."/>
            <person name="Asole G."/>
            <person name="Calvet F."/>
            <person name="Ruiz-Romero M."/>
            <person name="Marangio P."/>
            <person name="Guigo R."/>
            <person name="Rago D."/>
            <person name="Mirbahai L."/>
            <person name="Eastwood N."/>
            <person name="Colbourne J.K."/>
            <person name="Zhou J."/>
            <person name="Mallon E."/>
            <person name="Orsini L."/>
        </authorList>
    </citation>
    <scope>NUCLEOTIDE SEQUENCE [LARGE SCALE GENOMIC DNA]</scope>
    <source>
        <strain evidence="1">LRV0_1</strain>
    </source>
</reference>